<feature type="region of interest" description="Disordered" evidence="5">
    <location>
        <begin position="64"/>
        <end position="87"/>
    </location>
</feature>
<dbReference type="InterPro" id="IPR036047">
    <property type="entry name" value="F-box-like_dom_sf"/>
</dbReference>
<dbReference type="PROSITE" id="PS50865">
    <property type="entry name" value="ZF_MYND_2"/>
    <property type="match status" value="1"/>
</dbReference>
<evidence type="ECO:0000259" key="6">
    <source>
        <dbReference type="PROSITE" id="PS50865"/>
    </source>
</evidence>
<dbReference type="Pfam" id="PF23310">
    <property type="entry name" value="TPR_27"/>
    <property type="match status" value="1"/>
</dbReference>
<dbReference type="EMBL" id="KV784359">
    <property type="protein sequence ID" value="OEU15451.1"/>
    <property type="molecule type" value="Genomic_DNA"/>
</dbReference>
<dbReference type="InterPro" id="IPR011990">
    <property type="entry name" value="TPR-like_helical_dom_sf"/>
</dbReference>
<dbReference type="InterPro" id="IPR002893">
    <property type="entry name" value="Znf_MYND"/>
</dbReference>
<dbReference type="Gene3D" id="6.10.140.2220">
    <property type="match status" value="1"/>
</dbReference>
<proteinExistence type="predicted"/>
<dbReference type="PANTHER" id="PTHR46758">
    <property type="entry name" value="MYND DOMAIN-CONTAINING"/>
    <property type="match status" value="1"/>
</dbReference>
<dbReference type="SUPFAM" id="SSF81383">
    <property type="entry name" value="F-box domain"/>
    <property type="match status" value="1"/>
</dbReference>
<evidence type="ECO:0000256" key="2">
    <source>
        <dbReference type="ARBA" id="ARBA00022771"/>
    </source>
</evidence>
<keyword evidence="3" id="KW-0862">Zinc</keyword>
<dbReference type="SUPFAM" id="SSF144232">
    <property type="entry name" value="HIT/MYND zinc finger-like"/>
    <property type="match status" value="1"/>
</dbReference>
<dbReference type="PANTHER" id="PTHR46758:SF2">
    <property type="entry name" value="OJ1485_B09.11 PROTEIN"/>
    <property type="match status" value="1"/>
</dbReference>
<dbReference type="Proteomes" id="UP000095751">
    <property type="component" value="Unassembled WGS sequence"/>
</dbReference>
<evidence type="ECO:0000256" key="3">
    <source>
        <dbReference type="ARBA" id="ARBA00022833"/>
    </source>
</evidence>
<dbReference type="CDD" id="cd09917">
    <property type="entry name" value="F-box_SF"/>
    <property type="match status" value="1"/>
</dbReference>
<dbReference type="OrthoDB" id="194610at2759"/>
<evidence type="ECO:0000313" key="7">
    <source>
        <dbReference type="EMBL" id="OEU15451.1"/>
    </source>
</evidence>
<protein>
    <recommendedName>
        <fullName evidence="6">MYND-type domain-containing protein</fullName>
    </recommendedName>
</protein>
<evidence type="ECO:0000256" key="4">
    <source>
        <dbReference type="PROSITE-ProRule" id="PRU00134"/>
    </source>
</evidence>
<dbReference type="Pfam" id="PF01753">
    <property type="entry name" value="zf-MYND"/>
    <property type="match status" value="1"/>
</dbReference>
<keyword evidence="8" id="KW-1185">Reference proteome</keyword>
<dbReference type="Gene3D" id="1.25.40.10">
    <property type="entry name" value="Tetratricopeptide repeat domain"/>
    <property type="match status" value="1"/>
</dbReference>
<evidence type="ECO:0000256" key="1">
    <source>
        <dbReference type="ARBA" id="ARBA00022723"/>
    </source>
</evidence>
<dbReference type="InterPro" id="IPR044508">
    <property type="entry name" value="At5g50450/At1g67340-like"/>
</dbReference>
<organism evidence="7 8">
    <name type="scientific">Fragilariopsis cylindrus CCMP1102</name>
    <dbReference type="NCBI Taxonomy" id="635003"/>
    <lineage>
        <taxon>Eukaryota</taxon>
        <taxon>Sar</taxon>
        <taxon>Stramenopiles</taxon>
        <taxon>Ochrophyta</taxon>
        <taxon>Bacillariophyta</taxon>
        <taxon>Bacillariophyceae</taxon>
        <taxon>Bacillariophycidae</taxon>
        <taxon>Bacillariales</taxon>
        <taxon>Bacillariaceae</taxon>
        <taxon>Fragilariopsis</taxon>
    </lineage>
</organism>
<accession>A0A1E7FBB1</accession>
<keyword evidence="2 4" id="KW-0863">Zinc-finger</keyword>
<feature type="domain" description="MYND-type" evidence="6">
    <location>
        <begin position="342"/>
        <end position="401"/>
    </location>
</feature>
<sequence>MIGGSFLSLLPKGLFNFAVDAGVCGQMSMVLTDDKVRKRRRDVGSCRTPRLVVSRTNASNISCGSRSRAVRDNNDDDNGDSDRPRKRFRGQSRIIDVFVKSLPSSSSSSSSSSSPCTSACGKGSTCCSKSPAKKGQTSDLIKKLPGDVVAHCLSFLGSTEDRHSLQSTCKLFNKISSADPMLSDVDVFGDLETGKGGIIQETDTPATAAASLEPFARAGNLEALYMLGIIKCYCYQDLKNGIMMLKMASSRGFVRSSYTLGIILRDSLPKDASQFMNIAASKGYLPALQEILPAREMKERFGEPNAEELRKHLDPVGLNRLLLRDYVNSAELRGANTSHCWNPLCGKWAYKASSANNTNNSNNPIDRVARMKMCSRCCRAKYCSKLCQVYDWRSSQHKSECQFL</sequence>
<gene>
    <name evidence="7" type="ORF">FRACYDRAFT_170206</name>
</gene>
<evidence type="ECO:0000313" key="8">
    <source>
        <dbReference type="Proteomes" id="UP000095751"/>
    </source>
</evidence>
<dbReference type="GO" id="GO:0008270">
    <property type="term" value="F:zinc ion binding"/>
    <property type="evidence" value="ECO:0007669"/>
    <property type="project" value="UniProtKB-KW"/>
</dbReference>
<dbReference type="InterPro" id="IPR057136">
    <property type="entry name" value="At2g35280_TPR_dom"/>
</dbReference>
<dbReference type="KEGG" id="fcy:FRACYDRAFT_170206"/>
<dbReference type="InParanoid" id="A0A1E7FBB1"/>
<dbReference type="SUPFAM" id="SSF81901">
    <property type="entry name" value="HCP-like"/>
    <property type="match status" value="1"/>
</dbReference>
<evidence type="ECO:0000256" key="5">
    <source>
        <dbReference type="SAM" id="MobiDB-lite"/>
    </source>
</evidence>
<reference evidence="7 8" key="1">
    <citation type="submission" date="2016-09" db="EMBL/GenBank/DDBJ databases">
        <title>Extensive genetic diversity and differential bi-allelic expression allows diatom success in the polar Southern Ocean.</title>
        <authorList>
            <consortium name="DOE Joint Genome Institute"/>
            <person name="Mock T."/>
            <person name="Otillar R.P."/>
            <person name="Strauss J."/>
            <person name="Dupont C."/>
            <person name="Frickenhaus S."/>
            <person name="Maumus F."/>
            <person name="Mcmullan M."/>
            <person name="Sanges R."/>
            <person name="Schmutz J."/>
            <person name="Toseland A."/>
            <person name="Valas R."/>
            <person name="Veluchamy A."/>
            <person name="Ward B.J."/>
            <person name="Allen A."/>
            <person name="Barry K."/>
            <person name="Falciatore A."/>
            <person name="Ferrante M."/>
            <person name="Fortunato A.E."/>
            <person name="Gloeckner G."/>
            <person name="Gruber A."/>
            <person name="Hipkin R."/>
            <person name="Janech M."/>
            <person name="Kroth P."/>
            <person name="Leese F."/>
            <person name="Lindquist E."/>
            <person name="Lyon B.R."/>
            <person name="Martin J."/>
            <person name="Mayer C."/>
            <person name="Parker M."/>
            <person name="Quesneville H."/>
            <person name="Raymond J."/>
            <person name="Uhlig C."/>
            <person name="Valentin K.U."/>
            <person name="Worden A.Z."/>
            <person name="Armbrust E.V."/>
            <person name="Bowler C."/>
            <person name="Green B."/>
            <person name="Moulton V."/>
            <person name="Van Oosterhout C."/>
            <person name="Grigoriev I."/>
        </authorList>
    </citation>
    <scope>NUCLEOTIDE SEQUENCE [LARGE SCALE GENOMIC DNA]</scope>
    <source>
        <strain evidence="7 8">CCMP1102</strain>
    </source>
</reference>
<keyword evidence="1" id="KW-0479">Metal-binding</keyword>
<name>A0A1E7FBB1_9STRA</name>
<dbReference type="AlphaFoldDB" id="A0A1E7FBB1"/>